<feature type="domain" description="HTH cro/C1-type" evidence="2">
    <location>
        <begin position="33"/>
        <end position="87"/>
    </location>
</feature>
<dbReference type="SMART" id="SM00530">
    <property type="entry name" value="HTH_XRE"/>
    <property type="match status" value="1"/>
</dbReference>
<organism evidence="3 4">
    <name type="scientific">Shewanella psychropiezotolerans</name>
    <dbReference type="NCBI Taxonomy" id="2593655"/>
    <lineage>
        <taxon>Bacteria</taxon>
        <taxon>Pseudomonadati</taxon>
        <taxon>Pseudomonadota</taxon>
        <taxon>Gammaproteobacteria</taxon>
        <taxon>Alteromonadales</taxon>
        <taxon>Shewanellaceae</taxon>
        <taxon>Shewanella</taxon>
    </lineage>
</organism>
<dbReference type="EMBL" id="CP041614">
    <property type="protein sequence ID" value="QDO86648.1"/>
    <property type="molecule type" value="Genomic_DNA"/>
</dbReference>
<keyword evidence="4" id="KW-1185">Reference proteome</keyword>
<evidence type="ECO:0000259" key="2">
    <source>
        <dbReference type="PROSITE" id="PS50943"/>
    </source>
</evidence>
<dbReference type="SUPFAM" id="SSF51182">
    <property type="entry name" value="RmlC-like cupins"/>
    <property type="match status" value="1"/>
</dbReference>
<dbReference type="InterPro" id="IPR001387">
    <property type="entry name" value="Cro/C1-type_HTH"/>
</dbReference>
<dbReference type="SUPFAM" id="SSF47413">
    <property type="entry name" value="lambda repressor-like DNA-binding domains"/>
    <property type="match status" value="1"/>
</dbReference>
<accession>A0ABX5X5M4</accession>
<dbReference type="PROSITE" id="PS50943">
    <property type="entry name" value="HTH_CROC1"/>
    <property type="match status" value="1"/>
</dbReference>
<evidence type="ECO:0000256" key="1">
    <source>
        <dbReference type="ARBA" id="ARBA00023125"/>
    </source>
</evidence>
<dbReference type="CDD" id="cd02209">
    <property type="entry name" value="cupin_XRE_C"/>
    <property type="match status" value="1"/>
</dbReference>
<keyword evidence="1" id="KW-0238">DNA-binding</keyword>
<dbReference type="Gene3D" id="2.60.120.10">
    <property type="entry name" value="Jelly Rolls"/>
    <property type="match status" value="1"/>
</dbReference>
<dbReference type="Proteomes" id="UP000315947">
    <property type="component" value="Chromosome"/>
</dbReference>
<dbReference type="InterPro" id="IPR013096">
    <property type="entry name" value="Cupin_2"/>
</dbReference>
<dbReference type="InterPro" id="IPR050807">
    <property type="entry name" value="TransReg_Diox_bact_type"/>
</dbReference>
<dbReference type="InterPro" id="IPR011051">
    <property type="entry name" value="RmlC_Cupin_sf"/>
</dbReference>
<dbReference type="Pfam" id="PF07883">
    <property type="entry name" value="Cupin_2"/>
    <property type="match status" value="1"/>
</dbReference>
<dbReference type="Gene3D" id="1.10.260.40">
    <property type="entry name" value="lambda repressor-like DNA-binding domains"/>
    <property type="match status" value="1"/>
</dbReference>
<dbReference type="CDD" id="cd00093">
    <property type="entry name" value="HTH_XRE"/>
    <property type="match status" value="1"/>
</dbReference>
<dbReference type="InterPro" id="IPR014710">
    <property type="entry name" value="RmlC-like_jellyroll"/>
</dbReference>
<dbReference type="InterPro" id="IPR010982">
    <property type="entry name" value="Lambda_DNA-bd_dom_sf"/>
</dbReference>
<dbReference type="PANTHER" id="PTHR46797">
    <property type="entry name" value="HTH-TYPE TRANSCRIPTIONAL REGULATOR"/>
    <property type="match status" value="1"/>
</dbReference>
<dbReference type="PANTHER" id="PTHR46797:SF20">
    <property type="entry name" value="BLR4304 PROTEIN"/>
    <property type="match status" value="1"/>
</dbReference>
<name>A0ABX5X5M4_9GAMM</name>
<evidence type="ECO:0000313" key="4">
    <source>
        <dbReference type="Proteomes" id="UP000315947"/>
    </source>
</evidence>
<evidence type="ECO:0000313" key="3">
    <source>
        <dbReference type="EMBL" id="QDO86648.1"/>
    </source>
</evidence>
<dbReference type="Pfam" id="PF01381">
    <property type="entry name" value="HTH_3"/>
    <property type="match status" value="1"/>
</dbReference>
<proteinExistence type="predicted"/>
<gene>
    <name evidence="3" type="ORF">FM037_12650</name>
</gene>
<protein>
    <submittedName>
        <fullName evidence="3">Helix-turn-helix domain-containing protein</fullName>
    </submittedName>
</protein>
<reference evidence="3 4" key="1">
    <citation type="submission" date="2019-07" db="EMBL/GenBank/DDBJ databases">
        <title>Shewanella sp. YLB-06 whole genomic sequence.</title>
        <authorList>
            <person name="Yu L."/>
        </authorList>
    </citation>
    <scope>NUCLEOTIDE SEQUENCE [LARGE SCALE GENOMIC DNA]</scope>
    <source>
        <strain evidence="3 4">YLB-06</strain>
    </source>
</reference>
<sequence length="208" mass="23173">MENGVTDVYPSIALTRSEGGESKVGSVNIGEQLKAIRTKNKLTLEEASKLTGLAKSTLSKIENEQISPTFMVMQKLAAGLEIDLPQLFTKPKTVLATGRRDITKAGEGKQQLTPTYEHELLSTQLSNKKMLPYRTCIHSRSFDEYKDWVRHEGEEFLYVLEGQVQLLTEFYEPATLSVGDSAYYDATMGHAVISLSEKDAHILWITSA</sequence>